<evidence type="ECO:0000259" key="4">
    <source>
        <dbReference type="Pfam" id="PF00588"/>
    </source>
</evidence>
<dbReference type="Gene3D" id="3.30.1330.30">
    <property type="match status" value="1"/>
</dbReference>
<dbReference type="InterPro" id="IPR001537">
    <property type="entry name" value="SpoU_MeTrfase"/>
</dbReference>
<feature type="domain" description="MRM3-like substrate binding" evidence="5">
    <location>
        <begin position="8"/>
        <end position="79"/>
    </location>
</feature>
<organism evidence="6 8">
    <name type="scientific">Holdemania massiliensis</name>
    <dbReference type="NCBI Taxonomy" id="1468449"/>
    <lineage>
        <taxon>Bacteria</taxon>
        <taxon>Bacillati</taxon>
        <taxon>Bacillota</taxon>
        <taxon>Erysipelotrichia</taxon>
        <taxon>Erysipelotrichales</taxon>
        <taxon>Erysipelotrichaceae</taxon>
        <taxon>Holdemania</taxon>
    </lineage>
</organism>
<reference evidence="8 9" key="1">
    <citation type="journal article" date="2019" name="Nat. Med.">
        <title>A library of human gut bacterial isolates paired with longitudinal multiomics data enables mechanistic microbiome research.</title>
        <authorList>
            <person name="Poyet M."/>
            <person name="Groussin M."/>
            <person name="Gibbons S.M."/>
            <person name="Avila-Pacheco J."/>
            <person name="Jiang X."/>
            <person name="Kearney S.M."/>
            <person name="Perrotta A.R."/>
            <person name="Berdy B."/>
            <person name="Zhao S."/>
            <person name="Lieberman T.D."/>
            <person name="Swanson P.K."/>
            <person name="Smith M."/>
            <person name="Roesemann S."/>
            <person name="Alexander J.E."/>
            <person name="Rich S.A."/>
            <person name="Livny J."/>
            <person name="Vlamakis H."/>
            <person name="Clish C."/>
            <person name="Bullock K."/>
            <person name="Deik A."/>
            <person name="Scott J."/>
            <person name="Pierce K.A."/>
            <person name="Xavier R.J."/>
            <person name="Alm E.J."/>
        </authorList>
    </citation>
    <scope>NUCLEOTIDE SEQUENCE [LARGE SCALE GENOMIC DNA]</scope>
    <source>
        <strain evidence="6 8">BIOML-A4</strain>
        <strain evidence="7 9">BIOML-A5</strain>
    </source>
</reference>
<evidence type="ECO:0000313" key="8">
    <source>
        <dbReference type="Proteomes" id="UP000433575"/>
    </source>
</evidence>
<accession>A0A6N7S2U8</accession>
<name>A0A6N7S2U8_9FIRM</name>
<keyword evidence="9" id="KW-1185">Reference proteome</keyword>
<evidence type="ECO:0000256" key="3">
    <source>
        <dbReference type="ARBA" id="ARBA00022679"/>
    </source>
</evidence>
<comment type="similarity">
    <text evidence="1">Belongs to the class IV-like SAM-binding methyltransferase superfamily. RNA methyltransferase TrmH family.</text>
</comment>
<dbReference type="InterPro" id="IPR029064">
    <property type="entry name" value="Ribosomal_eL30-like_sf"/>
</dbReference>
<evidence type="ECO:0000256" key="1">
    <source>
        <dbReference type="ARBA" id="ARBA00007228"/>
    </source>
</evidence>
<dbReference type="EMBL" id="WKPI01000001">
    <property type="protein sequence ID" value="MSC31818.1"/>
    <property type="molecule type" value="Genomic_DNA"/>
</dbReference>
<dbReference type="SUPFAM" id="SSF55315">
    <property type="entry name" value="L30e-like"/>
    <property type="match status" value="1"/>
</dbReference>
<dbReference type="AlphaFoldDB" id="A0A6N7S2U8"/>
<keyword evidence="3 6" id="KW-0808">Transferase</keyword>
<dbReference type="Gene3D" id="3.40.1280.10">
    <property type="match status" value="1"/>
</dbReference>
<dbReference type="InterPro" id="IPR051259">
    <property type="entry name" value="rRNA_Methyltransferase"/>
</dbReference>
<dbReference type="InterPro" id="IPR053888">
    <property type="entry name" value="MRM3-like_sub_bind"/>
</dbReference>
<evidence type="ECO:0000313" key="7">
    <source>
        <dbReference type="EMBL" id="MSC31818.1"/>
    </source>
</evidence>
<dbReference type="GO" id="GO:0003723">
    <property type="term" value="F:RNA binding"/>
    <property type="evidence" value="ECO:0007669"/>
    <property type="project" value="InterPro"/>
</dbReference>
<protein>
    <submittedName>
        <fullName evidence="6">RNA methyltransferase</fullName>
    </submittedName>
</protein>
<proteinExistence type="inferred from homology"/>
<keyword evidence="2 6" id="KW-0489">Methyltransferase</keyword>
<evidence type="ECO:0000313" key="6">
    <source>
        <dbReference type="EMBL" id="MSA88022.1"/>
    </source>
</evidence>
<gene>
    <name evidence="7" type="ORF">GKD88_01585</name>
    <name evidence="6" type="ORF">GKE08_01575</name>
</gene>
<dbReference type="EMBL" id="WKPJ01000001">
    <property type="protein sequence ID" value="MSA88022.1"/>
    <property type="molecule type" value="Genomic_DNA"/>
</dbReference>
<dbReference type="CDD" id="cd18095">
    <property type="entry name" value="SpoU-like_rRNA-MTase"/>
    <property type="match status" value="1"/>
</dbReference>
<dbReference type="Proteomes" id="UP000480929">
    <property type="component" value="Unassembled WGS sequence"/>
</dbReference>
<dbReference type="Pfam" id="PF22435">
    <property type="entry name" value="MRM3-like_sub_bind"/>
    <property type="match status" value="1"/>
</dbReference>
<dbReference type="GO" id="GO:0032259">
    <property type="term" value="P:methylation"/>
    <property type="evidence" value="ECO:0007669"/>
    <property type="project" value="UniProtKB-KW"/>
</dbReference>
<dbReference type="Pfam" id="PF00588">
    <property type="entry name" value="SpoU_methylase"/>
    <property type="match status" value="1"/>
</dbReference>
<evidence type="ECO:0000256" key="2">
    <source>
        <dbReference type="ARBA" id="ARBA00022603"/>
    </source>
</evidence>
<dbReference type="PANTHER" id="PTHR43191">
    <property type="entry name" value="RRNA METHYLTRANSFERASE 3"/>
    <property type="match status" value="1"/>
</dbReference>
<dbReference type="OrthoDB" id="9785673at2"/>
<dbReference type="SUPFAM" id="SSF75217">
    <property type="entry name" value="alpha/beta knot"/>
    <property type="match status" value="1"/>
</dbReference>
<feature type="domain" description="tRNA/rRNA methyltransferase SpoU type" evidence="4">
    <location>
        <begin position="102"/>
        <end position="239"/>
    </location>
</feature>
<dbReference type="GO" id="GO:0006396">
    <property type="term" value="P:RNA processing"/>
    <property type="evidence" value="ECO:0007669"/>
    <property type="project" value="InterPro"/>
</dbReference>
<evidence type="ECO:0000313" key="9">
    <source>
        <dbReference type="Proteomes" id="UP000480929"/>
    </source>
</evidence>
<comment type="caution">
    <text evidence="6">The sequence shown here is derived from an EMBL/GenBank/DDBJ whole genome shotgun (WGS) entry which is preliminary data.</text>
</comment>
<dbReference type="Proteomes" id="UP000433575">
    <property type="component" value="Unassembled WGS sequence"/>
</dbReference>
<dbReference type="GO" id="GO:0008173">
    <property type="term" value="F:RNA methyltransferase activity"/>
    <property type="evidence" value="ECO:0007669"/>
    <property type="project" value="InterPro"/>
</dbReference>
<evidence type="ECO:0000259" key="5">
    <source>
        <dbReference type="Pfam" id="PF22435"/>
    </source>
</evidence>
<dbReference type="RefSeq" id="WP_154237658.1">
    <property type="nucleotide sequence ID" value="NZ_CALJPI010000184.1"/>
</dbReference>
<sequence>MEINSPTNERIKNWAKLQQKKYRDQSGQFLIEGEHLIGEALQAGVVEHLLMEAGRINPFASQCEAIVCSEIVMRKLSTNVSGAWLIAVCSQKSVPAQSGLRTVVLDGVQDPGNVGTIIRTAVAFGFDQVLLSPDCADVYNEKCVRSTQGALFHIAIQRTELLGALSALKEEGVMVIGTALHKAQPLAQLAVVEKVAIVLGNEGQGVRPETLEICDQRALIEMFSFESLNVAVAAGICLYRYRRKA</sequence>
<dbReference type="InterPro" id="IPR029026">
    <property type="entry name" value="tRNA_m1G_MTases_N"/>
</dbReference>
<dbReference type="PANTHER" id="PTHR43191:SF2">
    <property type="entry name" value="RRNA METHYLTRANSFERASE 3, MITOCHONDRIAL"/>
    <property type="match status" value="1"/>
</dbReference>
<dbReference type="InterPro" id="IPR029028">
    <property type="entry name" value="Alpha/beta_knot_MTases"/>
</dbReference>